<keyword evidence="2" id="KW-1185">Reference proteome</keyword>
<gene>
    <name evidence="1" type="ORF">ACE5LO_07265</name>
</gene>
<comment type="caution">
    <text evidence="1">The sequence shown here is derived from an EMBL/GenBank/DDBJ whole genome shotgun (WGS) entry which is preliminary data.</text>
</comment>
<sequence>MLTDWVGSKQTFLDEIAVSKHHGIITGRYGGSTASGAIKNEDGLLAMQDEAMTWSLAVLLDAHHRADSAELVVAAIKKDRTSLAELLEQDDAFFRLEEYFVSLFTSPEFTQACHQLSGETSCLIVFQKKQFLWWLSIGDCMAYLLHPDLAQFGQFALNQRQFYEWVGKVNTFDLDIPCYTVGRRQLRPGMNHIVLMTDGVLDTADRYFHNAQNLYDVFMNGPELDVGVRAILHHVHAHKVRDSATIICWSYHNAADALMSSDFGKL</sequence>
<dbReference type="RefSeq" id="WP_375519366.1">
    <property type="nucleotide sequence ID" value="NZ_JBHIRY010000005.1"/>
</dbReference>
<dbReference type="InterPro" id="IPR036457">
    <property type="entry name" value="PPM-type-like_dom_sf"/>
</dbReference>
<dbReference type="Proteomes" id="UP001580430">
    <property type="component" value="Unassembled WGS sequence"/>
</dbReference>
<reference evidence="1 2" key="1">
    <citation type="submission" date="2024-09" db="EMBL/GenBank/DDBJ databases">
        <title>Paenibacillus zeirhizospherea sp. nov., isolated from surface of the maize (Zea mays) roots in a horticulture field, Hungary.</title>
        <authorList>
            <person name="Marton D."/>
            <person name="Farkas M."/>
            <person name="Bedics A."/>
            <person name="Toth E."/>
            <person name="Tancsics A."/>
            <person name="Boka K."/>
            <person name="Marati G."/>
            <person name="Kriszt B."/>
            <person name="Cserhati M."/>
        </authorList>
    </citation>
    <scope>NUCLEOTIDE SEQUENCE [LARGE SCALE GENOMIC DNA]</scope>
    <source>
        <strain evidence="1 2">JCM 18446</strain>
    </source>
</reference>
<dbReference type="SUPFAM" id="SSF81606">
    <property type="entry name" value="PP2C-like"/>
    <property type="match status" value="1"/>
</dbReference>
<dbReference type="EMBL" id="JBHIRY010000005">
    <property type="protein sequence ID" value="MFB5760191.1"/>
    <property type="molecule type" value="Genomic_DNA"/>
</dbReference>
<accession>A0ABV5BY30</accession>
<evidence type="ECO:0000313" key="2">
    <source>
        <dbReference type="Proteomes" id="UP001580430"/>
    </source>
</evidence>
<name>A0ABV5BY30_9BACL</name>
<proteinExistence type="predicted"/>
<dbReference type="Gene3D" id="3.60.40.10">
    <property type="entry name" value="PPM-type phosphatase domain"/>
    <property type="match status" value="1"/>
</dbReference>
<protein>
    <submittedName>
        <fullName evidence="1">Protein phosphatase 2C domain-containing protein</fullName>
    </submittedName>
</protein>
<organism evidence="1 2">
    <name type="scientific">Paenibacillus medicaginis</name>
    <dbReference type="NCBI Taxonomy" id="1470560"/>
    <lineage>
        <taxon>Bacteria</taxon>
        <taxon>Bacillati</taxon>
        <taxon>Bacillota</taxon>
        <taxon>Bacilli</taxon>
        <taxon>Bacillales</taxon>
        <taxon>Paenibacillaceae</taxon>
        <taxon>Paenibacillus</taxon>
    </lineage>
</organism>
<evidence type="ECO:0000313" key="1">
    <source>
        <dbReference type="EMBL" id="MFB5760191.1"/>
    </source>
</evidence>